<dbReference type="AlphaFoldDB" id="A0A699ILI3"/>
<keyword evidence="2" id="KW-0645">Protease</keyword>
<dbReference type="EMBL" id="BKCJ010285537">
    <property type="protein sequence ID" value="GEZ49272.1"/>
    <property type="molecule type" value="Genomic_DNA"/>
</dbReference>
<evidence type="ECO:0000256" key="1">
    <source>
        <dbReference type="SAM" id="MobiDB-lite"/>
    </source>
</evidence>
<comment type="caution">
    <text evidence="2">The sequence shown here is derived from an EMBL/GenBank/DDBJ whole genome shotgun (WGS) entry which is preliminary data.</text>
</comment>
<reference evidence="2" key="1">
    <citation type="journal article" date="2019" name="Sci. Rep.">
        <title>Draft genome of Tanacetum cinerariifolium, the natural source of mosquito coil.</title>
        <authorList>
            <person name="Yamashiro T."/>
            <person name="Shiraishi A."/>
            <person name="Satake H."/>
            <person name="Nakayama K."/>
        </authorList>
    </citation>
    <scope>NUCLEOTIDE SEQUENCE</scope>
</reference>
<protein>
    <submittedName>
        <fullName evidence="2">Ulp1 protease family, C-terminal catalytic domain-containing protein</fullName>
    </submittedName>
</protein>
<keyword evidence="2" id="KW-0378">Hydrolase</keyword>
<accession>A0A699ILI3</accession>
<evidence type="ECO:0000313" key="2">
    <source>
        <dbReference type="EMBL" id="GEZ49272.1"/>
    </source>
</evidence>
<name>A0A699ILI3_TANCI</name>
<proteinExistence type="predicted"/>
<dbReference type="GO" id="GO:0008233">
    <property type="term" value="F:peptidase activity"/>
    <property type="evidence" value="ECO:0007669"/>
    <property type="project" value="UniProtKB-KW"/>
</dbReference>
<feature type="region of interest" description="Disordered" evidence="1">
    <location>
        <begin position="97"/>
        <end position="133"/>
    </location>
</feature>
<dbReference type="GO" id="GO:0006508">
    <property type="term" value="P:proteolysis"/>
    <property type="evidence" value="ECO:0007669"/>
    <property type="project" value="UniProtKB-KW"/>
</dbReference>
<organism evidence="2">
    <name type="scientific">Tanacetum cinerariifolium</name>
    <name type="common">Dalmatian daisy</name>
    <name type="synonym">Chrysanthemum cinerariifolium</name>
    <dbReference type="NCBI Taxonomy" id="118510"/>
    <lineage>
        <taxon>Eukaryota</taxon>
        <taxon>Viridiplantae</taxon>
        <taxon>Streptophyta</taxon>
        <taxon>Embryophyta</taxon>
        <taxon>Tracheophyta</taxon>
        <taxon>Spermatophyta</taxon>
        <taxon>Magnoliopsida</taxon>
        <taxon>eudicotyledons</taxon>
        <taxon>Gunneridae</taxon>
        <taxon>Pentapetalae</taxon>
        <taxon>asterids</taxon>
        <taxon>campanulids</taxon>
        <taxon>Asterales</taxon>
        <taxon>Asteraceae</taxon>
        <taxon>Asteroideae</taxon>
        <taxon>Anthemideae</taxon>
        <taxon>Anthemidinae</taxon>
        <taxon>Tanacetum</taxon>
    </lineage>
</organism>
<gene>
    <name evidence="2" type="ORF">Tci_521245</name>
</gene>
<sequence>MHLEKLEHPRAKDVLNKKPTILRPKWGTKENDIDCDIFLMMHMEHYNGETAKNWNLEFPKEDEGNRLDIIKMRVRLATKILIHEINIHQEKLSTEAQEFSRRNTDKNLRKKITKEAVKTKKEKQESERVQSNI</sequence>